<gene>
    <name evidence="2" type="ORF">PGLA1383_LOCUS1809</name>
</gene>
<evidence type="ECO:0000313" key="3">
    <source>
        <dbReference type="Proteomes" id="UP000654075"/>
    </source>
</evidence>
<feature type="transmembrane region" description="Helical" evidence="1">
    <location>
        <begin position="302"/>
        <end position="325"/>
    </location>
</feature>
<evidence type="ECO:0000256" key="1">
    <source>
        <dbReference type="SAM" id="Phobius"/>
    </source>
</evidence>
<dbReference type="AlphaFoldDB" id="A0A813DB21"/>
<feature type="transmembrane region" description="Helical" evidence="1">
    <location>
        <begin position="134"/>
        <end position="155"/>
    </location>
</feature>
<keyword evidence="3" id="KW-1185">Reference proteome</keyword>
<keyword evidence="1" id="KW-0812">Transmembrane</keyword>
<feature type="transmembrane region" description="Helical" evidence="1">
    <location>
        <begin position="274"/>
        <end position="290"/>
    </location>
</feature>
<feature type="transmembrane region" description="Helical" evidence="1">
    <location>
        <begin position="345"/>
        <end position="367"/>
    </location>
</feature>
<sequence>MEDESEAAEVPDWQLPHILGAQGVATLWLASSCVLGHRPINAVSGLTHRSAVATEMLILVNGFQAQASCKPAHHRNFLRSCSRLVLTAEICMGISMAVAWLSGKEAAARWKTLTCLLFLRPWLHADPDCPDEPVWLIMALLPSWLLHAFVTRYLLSRVANGSTPGSCLGALCLCLWFAAALPELLLAFGNGGWWLWRSQALPTWFWPPALAADFAMGACAGSAAQGLSPGRNLGILADLSILVVFLLLWLAPLSEGEILADSRQGALQFAPGPLAARAAAPALALLLFAGSERTCGSRVARLLAHPSLVALSACSWEAYLLAAPLRDLCNGPLKGWLQLDSAPGYVAYFLLLWLLAGLLSGFVTKALEAQN</sequence>
<evidence type="ECO:0000313" key="2">
    <source>
        <dbReference type="EMBL" id="CAE8582819.1"/>
    </source>
</evidence>
<keyword evidence="1" id="KW-0472">Membrane</keyword>
<proteinExistence type="predicted"/>
<organism evidence="2 3">
    <name type="scientific">Polarella glacialis</name>
    <name type="common">Dinoflagellate</name>
    <dbReference type="NCBI Taxonomy" id="89957"/>
    <lineage>
        <taxon>Eukaryota</taxon>
        <taxon>Sar</taxon>
        <taxon>Alveolata</taxon>
        <taxon>Dinophyceae</taxon>
        <taxon>Suessiales</taxon>
        <taxon>Suessiaceae</taxon>
        <taxon>Polarella</taxon>
    </lineage>
</organism>
<feature type="transmembrane region" description="Helical" evidence="1">
    <location>
        <begin position="204"/>
        <end position="223"/>
    </location>
</feature>
<comment type="caution">
    <text evidence="2">The sequence shown here is derived from an EMBL/GenBank/DDBJ whole genome shotgun (WGS) entry which is preliminary data.</text>
</comment>
<feature type="transmembrane region" description="Helical" evidence="1">
    <location>
        <begin position="84"/>
        <end position="103"/>
    </location>
</feature>
<feature type="transmembrane region" description="Helical" evidence="1">
    <location>
        <begin position="167"/>
        <end position="189"/>
    </location>
</feature>
<keyword evidence="1" id="KW-1133">Transmembrane helix</keyword>
<protein>
    <submittedName>
        <fullName evidence="2">Uncharacterized protein</fullName>
    </submittedName>
</protein>
<name>A0A813DB21_POLGL</name>
<reference evidence="2" key="1">
    <citation type="submission" date="2021-02" db="EMBL/GenBank/DDBJ databases">
        <authorList>
            <person name="Dougan E. K."/>
            <person name="Rhodes N."/>
            <person name="Thang M."/>
            <person name="Chan C."/>
        </authorList>
    </citation>
    <scope>NUCLEOTIDE SEQUENCE</scope>
</reference>
<feature type="transmembrane region" description="Helical" evidence="1">
    <location>
        <begin position="235"/>
        <end position="254"/>
    </location>
</feature>
<dbReference type="Proteomes" id="UP000654075">
    <property type="component" value="Unassembled WGS sequence"/>
</dbReference>
<accession>A0A813DB21</accession>
<dbReference type="EMBL" id="CAJNNV010000504">
    <property type="protein sequence ID" value="CAE8582819.1"/>
    <property type="molecule type" value="Genomic_DNA"/>
</dbReference>